<dbReference type="EMBL" id="CYTV01000001">
    <property type="protein sequence ID" value="CUI44903.1"/>
    <property type="molecule type" value="Genomic_DNA"/>
</dbReference>
<evidence type="ECO:0000313" key="2">
    <source>
        <dbReference type="EMBL" id="CUI44903.1"/>
    </source>
</evidence>
<organism evidence="2 3">
    <name type="scientific">Bordetella pseudohinzii</name>
    <dbReference type="NCBI Taxonomy" id="1331258"/>
    <lineage>
        <taxon>Bacteria</taxon>
        <taxon>Pseudomonadati</taxon>
        <taxon>Pseudomonadota</taxon>
        <taxon>Betaproteobacteria</taxon>
        <taxon>Burkholderiales</taxon>
        <taxon>Alcaligenaceae</taxon>
        <taxon>Bordetella</taxon>
    </lineage>
</organism>
<evidence type="ECO:0000313" key="1">
    <source>
        <dbReference type="EMBL" id="ANY15885.1"/>
    </source>
</evidence>
<dbReference type="OrthoDB" id="8640227at2"/>
<dbReference type="RefSeq" id="WP_043207834.1">
    <property type="nucleotide sequence ID" value="NZ_CAJGUP010000096.1"/>
</dbReference>
<dbReference type="Proteomes" id="UP000053096">
    <property type="component" value="Unassembled WGS sequence"/>
</dbReference>
<reference evidence="2 3" key="1">
    <citation type="submission" date="2015-09" db="EMBL/GenBank/DDBJ databases">
        <authorList>
            <person name="Jackson K.R."/>
            <person name="Lunt B.L."/>
            <person name="Fisher J.N.B."/>
            <person name="Gardner A.V."/>
            <person name="Bailey M.E."/>
            <person name="Deus L.M."/>
            <person name="Earl A.S."/>
            <person name="Gibby P.D."/>
            <person name="Hartmann K.A."/>
            <person name="Liu J.E."/>
            <person name="Manci A.M."/>
            <person name="Nielsen D.A."/>
            <person name="Solomon M.B."/>
            <person name="Breakwell D.P."/>
            <person name="Burnett S.H."/>
            <person name="Grose J.H."/>
        </authorList>
    </citation>
    <scope>NUCLEOTIDE SEQUENCE [LARGE SCALE GENOMIC DNA]</scope>
    <source>
        <strain evidence="2 3">2789STDY5608636</strain>
    </source>
</reference>
<keyword evidence="4" id="KW-1185">Reference proteome</keyword>
<accession>A0A0M7CYQ6</accession>
<reference evidence="1 4" key="2">
    <citation type="submission" date="2016-07" db="EMBL/GenBank/DDBJ databases">
        <title>Complete genome sequences of Bordetella pseudohinzii.</title>
        <authorList>
            <person name="Spilker T."/>
            <person name="Darrah R."/>
            <person name="LiPuma J.J."/>
        </authorList>
    </citation>
    <scope>NUCLEOTIDE SEQUENCE [LARGE SCALE GENOMIC DNA]</scope>
    <source>
        <strain evidence="1 4">HI4681</strain>
    </source>
</reference>
<dbReference type="Proteomes" id="UP000092950">
    <property type="component" value="Chromosome"/>
</dbReference>
<protein>
    <submittedName>
        <fullName evidence="2">Uncharacterized protein</fullName>
    </submittedName>
</protein>
<evidence type="ECO:0000313" key="3">
    <source>
        <dbReference type="Proteomes" id="UP000053096"/>
    </source>
</evidence>
<proteinExistence type="predicted"/>
<dbReference type="EMBL" id="CP016440">
    <property type="protein sequence ID" value="ANY15885.1"/>
    <property type="molecule type" value="Genomic_DNA"/>
</dbReference>
<sequence length="225" mass="24439">MTAIFIDKRLDAATPLYCRLTSGEFRDLLDSAQIRFHGRGTVWPASLAERGARMPCGVAVQIPQVWRERLQTPQPEAVWADSQALIGMQRWFLGAPPAGQPDSIILRSTVGALANAAQASAGLRLVIAPVRYAAPIMQRAGGTRLPDLLSGKVQRRREREARIIAMQDPEAQGPDGVTRVRRALAFALTTLVCGVMAPASLPDETLQWVAELAQTRLGLLVSRLG</sequence>
<evidence type="ECO:0000313" key="4">
    <source>
        <dbReference type="Proteomes" id="UP000092950"/>
    </source>
</evidence>
<dbReference type="KEGG" id="bpdz:BBN53_08235"/>
<dbReference type="AlphaFoldDB" id="A0A0M7CYQ6"/>
<name>A0A0M7CYQ6_9BORD</name>
<gene>
    <name evidence="1" type="ORF">BBN53_08235</name>
    <name evidence="2" type="ORF">ERS370011_00658</name>
</gene>